<organism evidence="1 2">
    <name type="scientific">Drosophila albomicans</name>
    <name type="common">Fruit fly</name>
    <dbReference type="NCBI Taxonomy" id="7291"/>
    <lineage>
        <taxon>Eukaryota</taxon>
        <taxon>Metazoa</taxon>
        <taxon>Ecdysozoa</taxon>
        <taxon>Arthropoda</taxon>
        <taxon>Hexapoda</taxon>
        <taxon>Insecta</taxon>
        <taxon>Pterygota</taxon>
        <taxon>Neoptera</taxon>
        <taxon>Endopterygota</taxon>
        <taxon>Diptera</taxon>
        <taxon>Brachycera</taxon>
        <taxon>Muscomorpha</taxon>
        <taxon>Ephydroidea</taxon>
        <taxon>Drosophilidae</taxon>
        <taxon>Drosophila</taxon>
    </lineage>
</organism>
<dbReference type="Proteomes" id="UP000515160">
    <property type="component" value="Chromosome 3"/>
</dbReference>
<sequence length="91" mass="10326">MALIYYDKTIKTSYELILTGLKETSRATSIHELVNYVTVKTDFPGSVCYQVIRKALDKGLACKTIRQLGDLYLAIPSNMEITLSMLKHLNR</sequence>
<dbReference type="AlphaFoldDB" id="A0A9C6T330"/>
<proteinExistence type="predicted"/>
<evidence type="ECO:0000313" key="1">
    <source>
        <dbReference type="Proteomes" id="UP000515160"/>
    </source>
</evidence>
<keyword evidence="1" id="KW-1185">Reference proteome</keyword>
<name>A0A9C6T330_DROAB</name>
<dbReference type="OrthoDB" id="7850458at2759"/>
<dbReference type="RefSeq" id="XP_051860583.1">
    <property type="nucleotide sequence ID" value="XM_052004623.1"/>
</dbReference>
<evidence type="ECO:0000313" key="2">
    <source>
        <dbReference type="RefSeq" id="XP_051860583.1"/>
    </source>
</evidence>
<reference evidence="2 3" key="1">
    <citation type="submission" date="2025-04" db="UniProtKB">
        <authorList>
            <consortium name="RefSeq"/>
        </authorList>
    </citation>
    <scope>IDENTIFICATION</scope>
    <source>
        <strain evidence="2 3">15112-1751.03</strain>
        <tissue evidence="2 3">Whole Adult</tissue>
    </source>
</reference>
<dbReference type="RefSeq" id="XP_051860584.1">
    <property type="nucleotide sequence ID" value="XM_052004624.1"/>
</dbReference>
<protein>
    <submittedName>
        <fullName evidence="2 3">Uncharacterized protein LOC117571180</fullName>
    </submittedName>
</protein>
<gene>
    <name evidence="2 3" type="primary">LOC117571180</name>
</gene>
<dbReference type="GeneID" id="117571180"/>
<evidence type="ECO:0000313" key="3">
    <source>
        <dbReference type="RefSeq" id="XP_051860584.1"/>
    </source>
</evidence>
<accession>A0A9C6T330</accession>